<dbReference type="InterPro" id="IPR009057">
    <property type="entry name" value="Homeodomain-like_sf"/>
</dbReference>
<dbReference type="PANTHER" id="PTHR30055">
    <property type="entry name" value="HTH-TYPE TRANSCRIPTIONAL REGULATOR RUTR"/>
    <property type="match status" value="1"/>
</dbReference>
<dbReference type="InterPro" id="IPR050109">
    <property type="entry name" value="HTH-type_TetR-like_transc_reg"/>
</dbReference>
<dbReference type="EMBL" id="JBHTGL010000008">
    <property type="protein sequence ID" value="MFD0628425.1"/>
    <property type="molecule type" value="Genomic_DNA"/>
</dbReference>
<comment type="caution">
    <text evidence="8">The sequence shown here is derived from an EMBL/GenBank/DDBJ whole genome shotgun (WGS) entry which is preliminary data.</text>
</comment>
<feature type="region of interest" description="Disordered" evidence="6">
    <location>
        <begin position="211"/>
        <end position="244"/>
    </location>
</feature>
<dbReference type="InterPro" id="IPR001647">
    <property type="entry name" value="HTH_TetR"/>
</dbReference>
<keyword evidence="3 5" id="KW-0238">DNA-binding</keyword>
<keyword evidence="1" id="KW-0678">Repressor</keyword>
<evidence type="ECO:0000256" key="1">
    <source>
        <dbReference type="ARBA" id="ARBA00022491"/>
    </source>
</evidence>
<evidence type="ECO:0000256" key="5">
    <source>
        <dbReference type="PROSITE-ProRule" id="PRU00335"/>
    </source>
</evidence>
<organism evidence="8 9">
    <name type="scientific">Streptomyces sanglieri</name>
    <dbReference type="NCBI Taxonomy" id="193460"/>
    <lineage>
        <taxon>Bacteria</taxon>
        <taxon>Bacillati</taxon>
        <taxon>Actinomycetota</taxon>
        <taxon>Actinomycetes</taxon>
        <taxon>Kitasatosporales</taxon>
        <taxon>Streptomycetaceae</taxon>
        <taxon>Streptomyces</taxon>
    </lineage>
</organism>
<evidence type="ECO:0000256" key="6">
    <source>
        <dbReference type="SAM" id="MobiDB-lite"/>
    </source>
</evidence>
<dbReference type="PANTHER" id="PTHR30055:SF234">
    <property type="entry name" value="HTH-TYPE TRANSCRIPTIONAL REGULATOR BETI"/>
    <property type="match status" value="1"/>
</dbReference>
<sequence>MSSSPQRKRIRKSPADRRAEIVDAAAAIALTEGLECITLRRIGEQLGVRPGLISHYFPAVEDLVAEAFGTAAGAELNTLLPADPATQSPTDRLARFFALATGPAYDDISRLWINARHLSRYRPALRDRVGHQEALWRGRLESLVRDGVDCGEFRAANPYVTTIQILVVIDGLGAHANTEAADRPEVVTRMAVSTAERELGLESGTLTRRSAALDAARGDAPAPPDPDGTSDPAQVSEAAHRVLP</sequence>
<dbReference type="Pfam" id="PF00440">
    <property type="entry name" value="TetR_N"/>
    <property type="match status" value="1"/>
</dbReference>
<feature type="domain" description="HTH tetR-type" evidence="7">
    <location>
        <begin position="15"/>
        <end position="75"/>
    </location>
</feature>
<name>A0ABW2X8T2_9ACTN</name>
<feature type="compositionally biased region" description="Low complexity" evidence="6">
    <location>
        <begin position="211"/>
        <end position="220"/>
    </location>
</feature>
<evidence type="ECO:0000313" key="8">
    <source>
        <dbReference type="EMBL" id="MFD0628425.1"/>
    </source>
</evidence>
<evidence type="ECO:0000313" key="9">
    <source>
        <dbReference type="Proteomes" id="UP001596915"/>
    </source>
</evidence>
<feature type="DNA-binding region" description="H-T-H motif" evidence="5">
    <location>
        <begin position="38"/>
        <end position="57"/>
    </location>
</feature>
<dbReference type="Pfam" id="PF13977">
    <property type="entry name" value="TetR_C_6"/>
    <property type="match status" value="1"/>
</dbReference>
<accession>A0ABW2X8T2</accession>
<dbReference type="InterPro" id="IPR039538">
    <property type="entry name" value="BetI_C"/>
</dbReference>
<dbReference type="PROSITE" id="PS50977">
    <property type="entry name" value="HTH_TETR_2"/>
    <property type="match status" value="1"/>
</dbReference>
<evidence type="ECO:0000259" key="7">
    <source>
        <dbReference type="PROSITE" id="PS50977"/>
    </source>
</evidence>
<proteinExistence type="predicted"/>
<protein>
    <submittedName>
        <fullName evidence="8">TetR/AcrR family transcriptional regulator</fullName>
    </submittedName>
</protein>
<keyword evidence="9" id="KW-1185">Reference proteome</keyword>
<keyword evidence="4" id="KW-0804">Transcription</keyword>
<dbReference type="InterPro" id="IPR036271">
    <property type="entry name" value="Tet_transcr_reg_TetR-rel_C_sf"/>
</dbReference>
<dbReference type="SUPFAM" id="SSF48498">
    <property type="entry name" value="Tetracyclin repressor-like, C-terminal domain"/>
    <property type="match status" value="1"/>
</dbReference>
<dbReference type="SUPFAM" id="SSF46689">
    <property type="entry name" value="Homeodomain-like"/>
    <property type="match status" value="1"/>
</dbReference>
<gene>
    <name evidence="8" type="ORF">ACFQ2K_43225</name>
</gene>
<reference evidence="9" key="1">
    <citation type="journal article" date="2019" name="Int. J. Syst. Evol. Microbiol.">
        <title>The Global Catalogue of Microorganisms (GCM) 10K type strain sequencing project: providing services to taxonomists for standard genome sequencing and annotation.</title>
        <authorList>
            <consortium name="The Broad Institute Genomics Platform"/>
            <consortium name="The Broad Institute Genome Sequencing Center for Infectious Disease"/>
            <person name="Wu L."/>
            <person name="Ma J."/>
        </authorList>
    </citation>
    <scope>NUCLEOTIDE SEQUENCE [LARGE SCALE GENOMIC DNA]</scope>
    <source>
        <strain evidence="9">JCM 12607</strain>
    </source>
</reference>
<evidence type="ECO:0000256" key="2">
    <source>
        <dbReference type="ARBA" id="ARBA00023015"/>
    </source>
</evidence>
<evidence type="ECO:0000256" key="3">
    <source>
        <dbReference type="ARBA" id="ARBA00023125"/>
    </source>
</evidence>
<dbReference type="Gene3D" id="1.10.357.10">
    <property type="entry name" value="Tetracycline Repressor, domain 2"/>
    <property type="match status" value="1"/>
</dbReference>
<dbReference type="Proteomes" id="UP001596915">
    <property type="component" value="Unassembled WGS sequence"/>
</dbReference>
<evidence type="ECO:0000256" key="4">
    <source>
        <dbReference type="ARBA" id="ARBA00023163"/>
    </source>
</evidence>
<keyword evidence="2" id="KW-0805">Transcription regulation</keyword>